<sequence length="411" mass="47156">MHVTRPDAEPIFPSLRCFYTTYHATVDPSNPFYEFVFQSQLVHLQVTSVASVSNLLSYTDRSSNTLQSLHFIERSHNLHSGHYRELLTTIARLTCLTDLHIPSAFVPAVFQTLSSKTNLRHLGITQYPGEAHDEDHRILFPKDGFIHLESFTLQDFSPRPHDHFTIASAHHQLRTLHIELAKIELDDYRNYFMKISLGFPNMERLCIKSYTREHHWDPRNCLPAFGILEPLLALSNIRDFGFHTDIPFSLSDEEIDDIAQAWPQLEEFLFCKDALYTDVEGPELTLWGLISFAEHCPRLRTLTLPISAKIEPDLDPTETPSFNERFSYLNLAFSPIWGFSEELALCLAALLPNGAELTFEEGEGGREREDSHRVEDWCMMRSFVTSVVKERAAGSGDTIEVWESLPDEQDE</sequence>
<dbReference type="InterPro" id="IPR032675">
    <property type="entry name" value="LRR_dom_sf"/>
</dbReference>
<dbReference type="AlphaFoldDB" id="A0A166CV68"/>
<gene>
    <name evidence="1" type="ORF">SISSUDRAFT_818032</name>
</gene>
<dbReference type="OrthoDB" id="3543113at2759"/>
<accession>A0A166CV68</accession>
<protein>
    <recommendedName>
        <fullName evidence="3">F-box domain-containing protein</fullName>
    </recommendedName>
</protein>
<organism evidence="1 2">
    <name type="scientific">Sistotremastrum suecicum HHB10207 ss-3</name>
    <dbReference type="NCBI Taxonomy" id="1314776"/>
    <lineage>
        <taxon>Eukaryota</taxon>
        <taxon>Fungi</taxon>
        <taxon>Dikarya</taxon>
        <taxon>Basidiomycota</taxon>
        <taxon>Agaricomycotina</taxon>
        <taxon>Agaricomycetes</taxon>
        <taxon>Sistotremastrales</taxon>
        <taxon>Sistotremastraceae</taxon>
        <taxon>Sistotremastrum</taxon>
    </lineage>
</organism>
<proteinExistence type="predicted"/>
<evidence type="ECO:0000313" key="1">
    <source>
        <dbReference type="EMBL" id="KZT37850.1"/>
    </source>
</evidence>
<name>A0A166CV68_9AGAM</name>
<keyword evidence="2" id="KW-1185">Reference proteome</keyword>
<dbReference type="Proteomes" id="UP000076798">
    <property type="component" value="Unassembled WGS sequence"/>
</dbReference>
<evidence type="ECO:0000313" key="2">
    <source>
        <dbReference type="Proteomes" id="UP000076798"/>
    </source>
</evidence>
<reference evidence="1 2" key="1">
    <citation type="journal article" date="2016" name="Mol. Biol. Evol.">
        <title>Comparative Genomics of Early-Diverging Mushroom-Forming Fungi Provides Insights into the Origins of Lignocellulose Decay Capabilities.</title>
        <authorList>
            <person name="Nagy L.G."/>
            <person name="Riley R."/>
            <person name="Tritt A."/>
            <person name="Adam C."/>
            <person name="Daum C."/>
            <person name="Floudas D."/>
            <person name="Sun H."/>
            <person name="Yadav J.S."/>
            <person name="Pangilinan J."/>
            <person name="Larsson K.H."/>
            <person name="Matsuura K."/>
            <person name="Barry K."/>
            <person name="Labutti K."/>
            <person name="Kuo R."/>
            <person name="Ohm R.A."/>
            <person name="Bhattacharya S.S."/>
            <person name="Shirouzu T."/>
            <person name="Yoshinaga Y."/>
            <person name="Martin F.M."/>
            <person name="Grigoriev I.V."/>
            <person name="Hibbett D.S."/>
        </authorList>
    </citation>
    <scope>NUCLEOTIDE SEQUENCE [LARGE SCALE GENOMIC DNA]</scope>
    <source>
        <strain evidence="1 2">HHB10207 ss-3</strain>
    </source>
</reference>
<dbReference type="SUPFAM" id="SSF52047">
    <property type="entry name" value="RNI-like"/>
    <property type="match status" value="1"/>
</dbReference>
<evidence type="ECO:0008006" key="3">
    <source>
        <dbReference type="Google" id="ProtNLM"/>
    </source>
</evidence>
<dbReference type="EMBL" id="KV428075">
    <property type="protein sequence ID" value="KZT37850.1"/>
    <property type="molecule type" value="Genomic_DNA"/>
</dbReference>
<dbReference type="Gene3D" id="3.80.10.10">
    <property type="entry name" value="Ribonuclease Inhibitor"/>
    <property type="match status" value="1"/>
</dbReference>